<evidence type="ECO:0000256" key="7">
    <source>
        <dbReference type="RuleBase" id="RU361187"/>
    </source>
</evidence>
<evidence type="ECO:0000256" key="5">
    <source>
        <dbReference type="PIRSR" id="PIRSR606710-1"/>
    </source>
</evidence>
<dbReference type="GO" id="GO:0005975">
    <property type="term" value="P:carbohydrate metabolic process"/>
    <property type="evidence" value="ECO:0007669"/>
    <property type="project" value="InterPro"/>
</dbReference>
<protein>
    <recommendedName>
        <fullName evidence="11">Glycosyl hydrolase family 43 protein</fullName>
    </recommendedName>
</protein>
<evidence type="ECO:0000256" key="6">
    <source>
        <dbReference type="PIRSR" id="PIRSR606710-2"/>
    </source>
</evidence>
<feature type="site" description="Important for catalytic activity, responsible for pKa modulation of the active site Glu and correct orientation of both the proton donor and substrate" evidence="6">
    <location>
        <position position="186"/>
    </location>
</feature>
<dbReference type="OrthoDB" id="3879658at2759"/>
<dbReference type="EMBL" id="JAAAPX010000075">
    <property type="protein sequence ID" value="KAF4233811.1"/>
    <property type="molecule type" value="Genomic_DNA"/>
</dbReference>
<dbReference type="SUPFAM" id="SSF75005">
    <property type="entry name" value="Arabinanase/levansucrase/invertase"/>
    <property type="match status" value="1"/>
</dbReference>
<dbReference type="InterPro" id="IPR006710">
    <property type="entry name" value="Glyco_hydro_43"/>
</dbReference>
<evidence type="ECO:0000313" key="9">
    <source>
        <dbReference type="EMBL" id="KAF4233811.1"/>
    </source>
</evidence>
<dbReference type="GO" id="GO:0004553">
    <property type="term" value="F:hydrolase activity, hydrolyzing O-glycosyl compounds"/>
    <property type="evidence" value="ECO:0007669"/>
    <property type="project" value="InterPro"/>
</dbReference>
<feature type="active site" description="Proton donor" evidence="5">
    <location>
        <position position="257"/>
    </location>
</feature>
<dbReference type="PANTHER" id="PTHR42812">
    <property type="entry name" value="BETA-XYLOSIDASE"/>
    <property type="match status" value="1"/>
</dbReference>
<evidence type="ECO:0000256" key="1">
    <source>
        <dbReference type="ARBA" id="ARBA00009865"/>
    </source>
</evidence>
<reference evidence="9" key="2">
    <citation type="submission" date="2020-04" db="EMBL/GenBank/DDBJ databases">
        <authorList>
            <person name="Santos R.A.C."/>
            <person name="Steenwyk J.L."/>
            <person name="Rivero-Menendez O."/>
            <person name="Mead M.E."/>
            <person name="Silva L.P."/>
            <person name="Bastos R.W."/>
            <person name="Alastruey-Izquierdo A."/>
            <person name="Goldman G.H."/>
            <person name="Rokas A."/>
        </authorList>
    </citation>
    <scope>NUCLEOTIDE SEQUENCE</scope>
    <source>
        <strain evidence="9">CNM-CM6805</strain>
    </source>
</reference>
<name>A0A8H4H2S2_9EURO</name>
<comment type="caution">
    <text evidence="9">The sequence shown here is derived from an EMBL/GenBank/DDBJ whole genome shotgun (WGS) entry which is preliminary data.</text>
</comment>
<dbReference type="AlphaFoldDB" id="A0A8H4H2S2"/>
<evidence type="ECO:0008006" key="11">
    <source>
        <dbReference type="Google" id="ProtNLM"/>
    </source>
</evidence>
<dbReference type="Pfam" id="PF04616">
    <property type="entry name" value="Glyco_hydro_43"/>
    <property type="match status" value="1"/>
</dbReference>
<keyword evidence="8" id="KW-1133">Transmembrane helix</keyword>
<dbReference type="InterPro" id="IPR051795">
    <property type="entry name" value="Glycosyl_Hydrlase_43"/>
</dbReference>
<feature type="active site" description="Proton acceptor" evidence="5">
    <location>
        <position position="65"/>
    </location>
</feature>
<sequence length="358" mass="39529">MARQVLAAERFRASGTEVERPSLVAIIVVVITVPIVLLRHRQPSDHPSYHDESNRPIYAIYNFPDPGIIRVNGTWYSYATNAAINNSEVAHIPVATSQDLKNWTRLDGYDAMPTLAGWEMGVNHWAPDVIQRNDGKFVLYYSGELKNWKRHHCIGAAVSEKEDPLGPYQPMSEPLACPREHGGAIDPSPFRDTDGKLYVTYKSDGNSVGHGGDCNNGKKPIAKVPIMLQELQDDGITPVGDPIEILKNEEEDGPLVEAPNIIRTDQGYYYLFFSSHCFTSPKYDVKYAYSTSLKGPYKRAPRALVKTGDFNLTSPGGATVAPDGTFMIFHANCAPKRCMYVAGIDIGADNLITLSGLR</sequence>
<organism evidence="9 10">
    <name type="scientific">Aspergillus fumigatiaffinis</name>
    <dbReference type="NCBI Taxonomy" id="340414"/>
    <lineage>
        <taxon>Eukaryota</taxon>
        <taxon>Fungi</taxon>
        <taxon>Dikarya</taxon>
        <taxon>Ascomycota</taxon>
        <taxon>Pezizomycotina</taxon>
        <taxon>Eurotiomycetes</taxon>
        <taxon>Eurotiomycetidae</taxon>
        <taxon>Eurotiales</taxon>
        <taxon>Aspergillaceae</taxon>
        <taxon>Aspergillus</taxon>
        <taxon>Aspergillus subgen. Fumigati</taxon>
    </lineage>
</organism>
<evidence type="ECO:0000256" key="2">
    <source>
        <dbReference type="ARBA" id="ARBA00022729"/>
    </source>
</evidence>
<keyword evidence="10" id="KW-1185">Reference proteome</keyword>
<keyword evidence="2" id="KW-0732">Signal</keyword>
<keyword evidence="3 7" id="KW-0378">Hydrolase</keyword>
<dbReference type="InterPro" id="IPR023296">
    <property type="entry name" value="Glyco_hydro_beta-prop_sf"/>
</dbReference>
<reference evidence="9" key="1">
    <citation type="journal article" date="2020" name="bioRxiv">
        <title>Genomic and phenotypic heterogeneity of clinical isolates of the human pathogens Aspergillus fumigatus, Aspergillus lentulus and Aspergillus fumigatiaffinis.</title>
        <authorList>
            <person name="dos Santos R.A.C."/>
            <person name="Steenwyk J.L."/>
            <person name="Rivero-Menendez O."/>
            <person name="Mead M.E."/>
            <person name="Silva L.P."/>
            <person name="Bastos R.W."/>
            <person name="Alastruey-Izquierdo A."/>
            <person name="Goldman G.H."/>
            <person name="Rokas A."/>
        </authorList>
    </citation>
    <scope>NUCLEOTIDE SEQUENCE</scope>
    <source>
        <strain evidence="9">CNM-CM6805</strain>
    </source>
</reference>
<dbReference type="Gene3D" id="2.115.10.20">
    <property type="entry name" value="Glycosyl hydrolase domain, family 43"/>
    <property type="match status" value="1"/>
</dbReference>
<dbReference type="Proteomes" id="UP000653565">
    <property type="component" value="Unassembled WGS sequence"/>
</dbReference>
<dbReference type="CDD" id="cd08999">
    <property type="entry name" value="GH43_ABN-like"/>
    <property type="match status" value="1"/>
</dbReference>
<evidence type="ECO:0000313" key="10">
    <source>
        <dbReference type="Proteomes" id="UP000653565"/>
    </source>
</evidence>
<feature type="transmembrane region" description="Helical" evidence="8">
    <location>
        <begin position="21"/>
        <end position="38"/>
    </location>
</feature>
<keyword evidence="8" id="KW-0812">Transmembrane</keyword>
<evidence type="ECO:0000256" key="4">
    <source>
        <dbReference type="ARBA" id="ARBA00023295"/>
    </source>
</evidence>
<evidence type="ECO:0000256" key="8">
    <source>
        <dbReference type="SAM" id="Phobius"/>
    </source>
</evidence>
<comment type="similarity">
    <text evidence="1 7">Belongs to the glycosyl hydrolase 43 family.</text>
</comment>
<proteinExistence type="inferred from homology"/>
<evidence type="ECO:0000256" key="3">
    <source>
        <dbReference type="ARBA" id="ARBA00022801"/>
    </source>
</evidence>
<keyword evidence="8" id="KW-0472">Membrane</keyword>
<accession>A0A8H4H2S2</accession>
<dbReference type="PANTHER" id="PTHR42812:SF5">
    <property type="entry name" value="ENDO-ARABINASE"/>
    <property type="match status" value="1"/>
</dbReference>
<gene>
    <name evidence="9" type="ORF">CNMCM6805_009028</name>
</gene>
<keyword evidence="4 7" id="KW-0326">Glycosidase</keyword>